<accession>A0A7T2YMX8</accession>
<dbReference type="Pfam" id="PF03869">
    <property type="entry name" value="Arc"/>
    <property type="match status" value="1"/>
</dbReference>
<proteinExistence type="predicted"/>
<protein>
    <submittedName>
        <fullName evidence="2">Arc family DNA-binding protein</fullName>
    </submittedName>
</protein>
<evidence type="ECO:0000313" key="3">
    <source>
        <dbReference type="Proteomes" id="UP000595064"/>
    </source>
</evidence>
<keyword evidence="3" id="KW-1185">Reference proteome</keyword>
<dbReference type="Gene3D" id="1.10.1220.10">
    <property type="entry name" value="Met repressor-like"/>
    <property type="match status" value="1"/>
</dbReference>
<dbReference type="SUPFAM" id="SSF47598">
    <property type="entry name" value="Ribbon-helix-helix"/>
    <property type="match status" value="1"/>
</dbReference>
<dbReference type="KEGG" id="dla:I6G47_16485"/>
<dbReference type="EMBL" id="CP065748">
    <property type="protein sequence ID" value="QPS78629.1"/>
    <property type="molecule type" value="Genomic_DNA"/>
</dbReference>
<reference evidence="2 3" key="1">
    <citation type="submission" date="2020-12" db="EMBL/GenBank/DDBJ databases">
        <title>FDA dAtabase for Regulatory Grade micrObial Sequences (FDA-ARGOS): Supporting development and validation of Infectious Disease Dx tests.</title>
        <authorList>
            <person name="Sproer C."/>
            <person name="Gronow S."/>
            <person name="Severitt S."/>
            <person name="Schroder I."/>
            <person name="Tallon L."/>
            <person name="Sadzewicz L."/>
            <person name="Zhao X."/>
            <person name="Boylan J."/>
            <person name="Ott S."/>
            <person name="Bowen H."/>
            <person name="Vavikolanu K."/>
            <person name="Mehta A."/>
            <person name="Aluvathingal J."/>
            <person name="Nadendla S."/>
            <person name="Lowell S."/>
            <person name="Myers T."/>
            <person name="Yan Y."/>
            <person name="Sichtig H."/>
        </authorList>
    </citation>
    <scope>NUCLEOTIDE SEQUENCE [LARGE SCALE GENOMIC DNA]</scope>
    <source>
        <strain evidence="2 3">FDAARGOS_890</strain>
    </source>
</reference>
<dbReference type="RefSeq" id="WP_198129283.1">
    <property type="nucleotide sequence ID" value="NZ_CP065748.1"/>
</dbReference>
<sequence length="143" mass="15856">MASEDVQTNLRLPATLKEQLVASAAKNNRSLSAEVSSLIQASLDGGVTQDLVLDQARQIWELRYRAASAYAALLSALALLEGHKDADKEIVLGLKQMLERNAQYLSPVMDEETIKAVSRISVDEEMQEVRRHLAKFIARKPKP</sequence>
<dbReference type="GO" id="GO:0006355">
    <property type="term" value="P:regulation of DNA-templated transcription"/>
    <property type="evidence" value="ECO:0007669"/>
    <property type="project" value="InterPro"/>
</dbReference>
<feature type="domain" description="Arc-like DNA binding" evidence="1">
    <location>
        <begin position="3"/>
        <end position="43"/>
    </location>
</feature>
<evidence type="ECO:0000313" key="2">
    <source>
        <dbReference type="EMBL" id="QPS78629.1"/>
    </source>
</evidence>
<name>A0A7T2YMX8_9BURK</name>
<dbReference type="AlphaFoldDB" id="A0A7T2YMX8"/>
<dbReference type="InterPro" id="IPR010985">
    <property type="entry name" value="Ribbon_hlx_hlx"/>
</dbReference>
<dbReference type="GO" id="GO:0003677">
    <property type="term" value="F:DNA binding"/>
    <property type="evidence" value="ECO:0007669"/>
    <property type="project" value="UniProtKB-KW"/>
</dbReference>
<dbReference type="InterPro" id="IPR005569">
    <property type="entry name" value="Arc_DNA-bd_dom"/>
</dbReference>
<gene>
    <name evidence="2" type="ORF">I6G47_16485</name>
</gene>
<dbReference type="InterPro" id="IPR013321">
    <property type="entry name" value="Arc_rbn_hlx_hlx"/>
</dbReference>
<dbReference type="Proteomes" id="UP000595064">
    <property type="component" value="Chromosome"/>
</dbReference>
<evidence type="ECO:0000259" key="1">
    <source>
        <dbReference type="Pfam" id="PF03869"/>
    </source>
</evidence>
<organism evidence="2 3">
    <name type="scientific">Delftia lacustris</name>
    <dbReference type="NCBI Taxonomy" id="558537"/>
    <lineage>
        <taxon>Bacteria</taxon>
        <taxon>Pseudomonadati</taxon>
        <taxon>Pseudomonadota</taxon>
        <taxon>Betaproteobacteria</taxon>
        <taxon>Burkholderiales</taxon>
        <taxon>Comamonadaceae</taxon>
        <taxon>Delftia</taxon>
    </lineage>
</organism>
<keyword evidence="2" id="KW-0238">DNA-binding</keyword>